<evidence type="ECO:0000313" key="1">
    <source>
        <dbReference type="EMBL" id="TKD12475.1"/>
    </source>
</evidence>
<dbReference type="RefSeq" id="WP_136927775.1">
    <property type="nucleotide sequence ID" value="NZ_SSMQ01000003.1"/>
</dbReference>
<name>A0A4U1JII8_9BACT</name>
<dbReference type="EMBL" id="SSMQ01000003">
    <property type="protein sequence ID" value="TKD12475.1"/>
    <property type="molecule type" value="Genomic_DNA"/>
</dbReference>
<gene>
    <name evidence="1" type="ORF">E8A74_05100</name>
</gene>
<organism evidence="1 2">
    <name type="scientific">Polyangium fumosum</name>
    <dbReference type="NCBI Taxonomy" id="889272"/>
    <lineage>
        <taxon>Bacteria</taxon>
        <taxon>Pseudomonadati</taxon>
        <taxon>Myxococcota</taxon>
        <taxon>Polyangia</taxon>
        <taxon>Polyangiales</taxon>
        <taxon>Polyangiaceae</taxon>
        <taxon>Polyangium</taxon>
    </lineage>
</organism>
<sequence length="117" mass="12799">MSTWDEIKERVEKNGNVLTITMEELRGAQGAGKLGVHVRGQIKSALAGMGLGHIPQELPTYQHEQVRLYKHGTPVGDFITTVLTPGQQNDSKLAEQFADGGVDYSAIVEKIRELVAE</sequence>
<dbReference type="AlphaFoldDB" id="A0A4U1JII8"/>
<keyword evidence="2" id="KW-1185">Reference proteome</keyword>
<protein>
    <submittedName>
        <fullName evidence="1">Uncharacterized protein</fullName>
    </submittedName>
</protein>
<evidence type="ECO:0000313" key="2">
    <source>
        <dbReference type="Proteomes" id="UP000309215"/>
    </source>
</evidence>
<dbReference type="Proteomes" id="UP000309215">
    <property type="component" value="Unassembled WGS sequence"/>
</dbReference>
<reference evidence="1 2" key="1">
    <citation type="submission" date="2019-04" db="EMBL/GenBank/DDBJ databases">
        <authorList>
            <person name="Li Y."/>
            <person name="Wang J."/>
        </authorList>
    </citation>
    <scope>NUCLEOTIDE SEQUENCE [LARGE SCALE GENOMIC DNA]</scope>
    <source>
        <strain evidence="1 2">DSM 14668</strain>
    </source>
</reference>
<comment type="caution">
    <text evidence="1">The sequence shown here is derived from an EMBL/GenBank/DDBJ whole genome shotgun (WGS) entry which is preliminary data.</text>
</comment>
<accession>A0A4U1JII8</accession>
<dbReference type="OrthoDB" id="3688103at2"/>
<proteinExistence type="predicted"/>